<proteinExistence type="predicted"/>
<dbReference type="RefSeq" id="XP_028544454.1">
    <property type="nucleotide sequence ID" value="XM_028688653.1"/>
</dbReference>
<dbReference type="OMA" id="CRSINMN"/>
<dbReference type="Proteomes" id="UP000195521">
    <property type="component" value="Unassembled WGS sequence"/>
</dbReference>
<dbReference type="OrthoDB" id="47059at2759"/>
<dbReference type="AlphaFoldDB" id="A0A1Y1JKA9"/>
<feature type="region of interest" description="Disordered" evidence="1">
    <location>
        <begin position="1"/>
        <end position="37"/>
    </location>
</feature>
<feature type="compositionally biased region" description="Acidic residues" evidence="1">
    <location>
        <begin position="12"/>
        <end position="28"/>
    </location>
</feature>
<evidence type="ECO:0000259" key="2">
    <source>
        <dbReference type="Pfam" id="PF20662"/>
    </source>
</evidence>
<dbReference type="PANTHER" id="PTHR24016:SF0">
    <property type="entry name" value="CONSERVED OLIGOMERIC GOLGI COMPLEX SUBUNIT 4"/>
    <property type="match status" value="1"/>
</dbReference>
<feature type="compositionally biased region" description="Acidic residues" evidence="1">
    <location>
        <begin position="359"/>
        <end position="370"/>
    </location>
</feature>
<keyword evidence="4" id="KW-1185">Reference proteome</keyword>
<comment type="caution">
    <text evidence="3">The sequence shown here is derived from an EMBL/GenBank/DDBJ whole genome shotgun (WGS) entry which is preliminary data.</text>
</comment>
<reference evidence="4" key="1">
    <citation type="submission" date="2017-04" db="EMBL/GenBank/DDBJ databases">
        <title>Plasmodium gonderi genome.</title>
        <authorList>
            <person name="Arisue N."/>
            <person name="Honma H."/>
            <person name="Kawai S."/>
            <person name="Tougan T."/>
            <person name="Tanabe K."/>
            <person name="Horii T."/>
        </authorList>
    </citation>
    <scope>NUCLEOTIDE SEQUENCE [LARGE SCALE GENOMIC DNA]</scope>
    <source>
        <strain evidence="4">ATCC 30045</strain>
    </source>
</reference>
<sequence length="1087" mass="127434">MRRKSLTNSESSDYDEYMESSDLDPFDSSDERHDERISEGNIKKINEYIEKLDILNNKLDLKIKLNQQNEKENLVKNIDNINIYIKKHLSFKNRLNGINNSLKEKCNYDAFSKIEKVYKTISNVNSSYEYITLKIQVQDYVKRVETCIRTNHMDAIYPLSQFLKLRRYIYKYGRSGSSEREGSNSYIHLNNPNRAKGASTLMHSEDTVIENDVIDYVKYKEKQFSENQPEQQNHAHAEAYKQIYQTEKGSINLLNSYYDHVRGLLEEEICECIKSKDMNTIKLKINLYMSIFHNRGEEDSFVVQKGRSVDIRKSNKVCSGVAGNNGEDRDMGSGEDRDKGSGEDRDIGSGEDRDGGPDEDRDEGPDEDLNDGQVRKGNPITEVQGHECPKTSAEEKLLHFDEYLFICHVVMSLVELEVNKQLDLLRRQVVSKEDNVYIECIKGTYACLYRYNKFFESLVEDHIVYIIYNRKVELIFNNVIKAIYTSFFNEIELLHIDSYDELKNFDKNVETLSLLCYNFQNIKKFINNLAELKFQNIIRTFDFVNFINKDMFSEQSGLYKNLPYINFIQNCICAYIDNEIIFIKHCVDKAFVLSDDIMLSLIDDEKNNKNTDFEKFHDNIINFENIMMNNSNEYTSTFLDDAFFIFQKSVCRSINMNDINTICVLVNHIMLFFSTTLKSYLCDNLKISKNIYASFIHDSIHMKQFSFTSLIKSIDDTNYIDEGQGGNRTVTLAQNLTSSLSYVHNENYNSQGRTNHIDGPSNERIYNGTNWNGFHRNDSMKNDLSQINEGKSKEKSIYEYLTVEHYESIFNPLSEKKGNLENQAINSKFSYPHCVNNIDSCYQYIQNFKIFINDYFKEKFLKNKKKKKKKKDTQNYILMFNNSFANYDNLLKDFEKLNVENCKNLLNILKVHFISQLVVIETVNFDISNEEYAYYQLNDPYINNLINRMKLIVYHISLYFNQNIFHTAVNLLAEKICKYIERIVHTKKFSLYGCVQIDNDIRSLMLFFTSLTNINVKKEFSKLLEICELLNISDLQDFKDFYDENKNNLSTNEIENIISLRNDISKELLESIKLCMHSNPRYSAHEL</sequence>
<accession>A0A1Y1JKA9</accession>
<organism evidence="3 4">
    <name type="scientific">Plasmodium gonderi</name>
    <dbReference type="NCBI Taxonomy" id="77519"/>
    <lineage>
        <taxon>Eukaryota</taxon>
        <taxon>Sar</taxon>
        <taxon>Alveolata</taxon>
        <taxon>Apicomplexa</taxon>
        <taxon>Aconoidasida</taxon>
        <taxon>Haemosporida</taxon>
        <taxon>Plasmodiidae</taxon>
        <taxon>Plasmodium</taxon>
        <taxon>Plasmodium (Plasmodium)</taxon>
    </lineage>
</organism>
<feature type="region of interest" description="Disordered" evidence="1">
    <location>
        <begin position="317"/>
        <end position="388"/>
    </location>
</feature>
<name>A0A1Y1JKA9_PLAGO</name>
<dbReference type="InterPro" id="IPR048684">
    <property type="entry name" value="COG4_C"/>
</dbReference>
<dbReference type="InterPro" id="IPR048682">
    <property type="entry name" value="COG4"/>
</dbReference>
<gene>
    <name evidence="3" type="ORF">PGO_113190</name>
</gene>
<dbReference type="EMBL" id="BDQF01000012">
    <property type="protein sequence ID" value="GAW81865.1"/>
    <property type="molecule type" value="Genomic_DNA"/>
</dbReference>
<dbReference type="Pfam" id="PF20662">
    <property type="entry name" value="COG4_C"/>
    <property type="match status" value="1"/>
</dbReference>
<evidence type="ECO:0000313" key="4">
    <source>
        <dbReference type="Proteomes" id="UP000195521"/>
    </source>
</evidence>
<dbReference type="Gene3D" id="1.20.58.1970">
    <property type="match status" value="1"/>
</dbReference>
<feature type="domain" description="Conserved oligomeric Golgi complex subunit 4 C-terminal" evidence="2">
    <location>
        <begin position="835"/>
        <end position="1052"/>
    </location>
</feature>
<dbReference type="PANTHER" id="PTHR24016">
    <property type="entry name" value="CONSERVED OLIGOMERIC GOLGI COMPLEX SUBUNIT 4"/>
    <property type="match status" value="1"/>
</dbReference>
<feature type="compositionally biased region" description="Basic and acidic residues" evidence="1">
    <location>
        <begin position="326"/>
        <end position="358"/>
    </location>
</feature>
<evidence type="ECO:0000256" key="1">
    <source>
        <dbReference type="SAM" id="MobiDB-lite"/>
    </source>
</evidence>
<protein>
    <recommendedName>
        <fullName evidence="2">Conserved oligomeric Golgi complex subunit 4 C-terminal domain-containing protein</fullName>
    </recommendedName>
</protein>
<dbReference type="GeneID" id="39748597"/>
<evidence type="ECO:0000313" key="3">
    <source>
        <dbReference type="EMBL" id="GAW81865.1"/>
    </source>
</evidence>